<proteinExistence type="inferred from homology"/>
<evidence type="ECO:0000259" key="3">
    <source>
        <dbReference type="Pfam" id="PF01055"/>
    </source>
</evidence>
<keyword evidence="7" id="KW-1185">Reference proteome</keyword>
<dbReference type="InterPro" id="IPR013780">
    <property type="entry name" value="Glyco_hydro_b"/>
</dbReference>
<dbReference type="InParanoid" id="D8ID97"/>
<dbReference type="RefSeq" id="WP_013244073.1">
    <property type="nucleotide sequence ID" value="NC_014330.1"/>
</dbReference>
<dbReference type="CAZy" id="GH31">
    <property type="family name" value="Glycoside Hydrolase Family 31"/>
</dbReference>
<dbReference type="InterPro" id="IPR052990">
    <property type="entry name" value="Sulfoquinovosidase_GH31"/>
</dbReference>
<comment type="similarity">
    <text evidence="1 2">Belongs to the glycosyl hydrolase 31 family.</text>
</comment>
<dbReference type="NCBIfam" id="NF007746">
    <property type="entry name" value="PRK10426.1"/>
    <property type="match status" value="1"/>
</dbReference>
<evidence type="ECO:0000259" key="4">
    <source>
        <dbReference type="Pfam" id="PF13802"/>
    </source>
</evidence>
<dbReference type="HOGENOM" id="CLU_017110_0_1_12"/>
<dbReference type="InterPro" id="IPR048395">
    <property type="entry name" value="Glyco_hydro_31_C"/>
</dbReference>
<dbReference type="GO" id="GO:0030246">
    <property type="term" value="F:carbohydrate binding"/>
    <property type="evidence" value="ECO:0007669"/>
    <property type="project" value="InterPro"/>
</dbReference>
<feature type="domain" description="Glycosyl hydrolase family 31 C-terminal" evidence="5">
    <location>
        <begin position="569"/>
        <end position="651"/>
    </location>
</feature>
<dbReference type="eggNOG" id="COG1501">
    <property type="taxonomic scope" value="Bacteria"/>
</dbReference>
<dbReference type="CDD" id="cd14752">
    <property type="entry name" value="GH31_N"/>
    <property type="match status" value="1"/>
</dbReference>
<dbReference type="PANTHER" id="PTHR46959">
    <property type="entry name" value="SULFOQUINOVOSIDASE"/>
    <property type="match status" value="1"/>
</dbReference>
<feature type="domain" description="Glycoside hydrolase family 31 TIM barrel" evidence="3">
    <location>
        <begin position="251"/>
        <end position="540"/>
    </location>
</feature>
<dbReference type="Pfam" id="PF01055">
    <property type="entry name" value="Glyco_hydro_31_2nd"/>
    <property type="match status" value="1"/>
</dbReference>
<dbReference type="InterPro" id="IPR000322">
    <property type="entry name" value="Glyco_hydro_31_TIM"/>
</dbReference>
<dbReference type="CDD" id="cd06594">
    <property type="entry name" value="GH31_glucosidase_YihQ"/>
    <property type="match status" value="1"/>
</dbReference>
<keyword evidence="2" id="KW-0378">Hydrolase</keyword>
<dbReference type="Pfam" id="PF13802">
    <property type="entry name" value="Gal_mutarotas_2"/>
    <property type="match status" value="1"/>
</dbReference>
<dbReference type="Gene3D" id="2.60.40.1180">
    <property type="entry name" value="Golgi alpha-mannosidase II"/>
    <property type="match status" value="1"/>
</dbReference>
<dbReference type="EMBL" id="CP002025">
    <property type="protein sequence ID" value="ADK31120.1"/>
    <property type="molecule type" value="Genomic_DNA"/>
</dbReference>
<protein>
    <submittedName>
        <fullName evidence="6">Alpha-glucosidase</fullName>
    </submittedName>
</protein>
<dbReference type="Gene3D" id="2.60.40.1760">
    <property type="entry name" value="glycosyl hydrolase (family 31)"/>
    <property type="match status" value="1"/>
</dbReference>
<dbReference type="KEGG" id="bpo:BP951000_1130"/>
<feature type="domain" description="Glycoside hydrolase family 31 N-terminal" evidence="4">
    <location>
        <begin position="67"/>
        <end position="192"/>
    </location>
</feature>
<dbReference type="PANTHER" id="PTHR46959:SF2">
    <property type="entry name" value="SULFOQUINOVOSIDASE"/>
    <property type="match status" value="1"/>
</dbReference>
<dbReference type="STRING" id="759914.BP951000_1130"/>
<dbReference type="Proteomes" id="UP000000332">
    <property type="component" value="Chromosome"/>
</dbReference>
<dbReference type="Pfam" id="PF21365">
    <property type="entry name" value="Glyco_hydro_31_3rd"/>
    <property type="match status" value="1"/>
</dbReference>
<name>D8ID97_BRAP9</name>
<gene>
    <name evidence="6" type="primary">gaa</name>
    <name evidence="6" type="ordered locus">BP951000_1130</name>
</gene>
<sequence length="665" mass="77360">MPKLTKKINNDKLEIFLDDVLILEHSKDNPAIFVGNGREDILMYRGNFRITNLEDSKIPLKLFKETNNGIEFYYGDDSLTLIFNEEKTKCALKLNASKEYTRFWIRIKSDKDEHMYGLGEQMSHFNLRGKLFPIWSSEPGVGRNKNTYVTWMSDSTGMAGGDYWNTNYPQPSYMSSKKYSLFSDSYAYSEFDFRNENFTEIHVWEVPEQILLWKEDSFYKLMESFTEYFGRQPNIPDWMNDGIVVGIQGGWDKIKRVLNDLKSYGVSVTGVWIQDWEGIRMTSFGQRLMWNWAHDPKRYPDFKENVRKLKEEGIRFLAYSNCYLAIDGALFKEAKDLGYLAKNDKGEIYEVDFGEFYCGIPDFTREEVCKWFAKRILVEEMLDYGIEGWMADFGEYLPIDVKLSESVAMKKHNEWPVLWAKVNDMALDMAGKKGDIFIFMRASGSRAQQYAPVLWAGDQSVDFTKDDGIATVIPAALSSAVSGFCYHHSDIGGYTSLFGNVRTPELNDRWIEFAAFTSTMRSHETNRPNDNIQLYDSPTTMVLLSKMVRIFKALKEYRINFMKDAKDKGISLMRPLFFEYENDKESYSIDYEYMLGSDILVAPVWKEKTDNWKVYLPNDKWVHLWSDKEYDGGQTITIESGVGKIPVFIKKSSKYLDLFRSLKSL</sequence>
<dbReference type="InterPro" id="IPR017853">
    <property type="entry name" value="GH"/>
</dbReference>
<dbReference type="SUPFAM" id="SSF51011">
    <property type="entry name" value="Glycosyl hydrolase domain"/>
    <property type="match status" value="1"/>
</dbReference>
<evidence type="ECO:0000256" key="1">
    <source>
        <dbReference type="ARBA" id="ARBA00007806"/>
    </source>
</evidence>
<dbReference type="SUPFAM" id="SSF51445">
    <property type="entry name" value="(Trans)glycosidases"/>
    <property type="match status" value="1"/>
</dbReference>
<dbReference type="AlphaFoldDB" id="D8ID97"/>
<keyword evidence="2" id="KW-0326">Glycosidase</keyword>
<dbReference type="InterPro" id="IPR025887">
    <property type="entry name" value="Glyco_hydro_31_N_dom"/>
</dbReference>
<dbReference type="GO" id="GO:0005975">
    <property type="term" value="P:carbohydrate metabolic process"/>
    <property type="evidence" value="ECO:0007669"/>
    <property type="project" value="InterPro"/>
</dbReference>
<dbReference type="InterPro" id="IPR044112">
    <property type="entry name" value="YihQ_TIM-like"/>
</dbReference>
<dbReference type="GO" id="GO:0004553">
    <property type="term" value="F:hydrolase activity, hydrolyzing O-glycosyl compounds"/>
    <property type="evidence" value="ECO:0007669"/>
    <property type="project" value="InterPro"/>
</dbReference>
<evidence type="ECO:0000256" key="2">
    <source>
        <dbReference type="RuleBase" id="RU361185"/>
    </source>
</evidence>
<dbReference type="Gene3D" id="3.20.20.80">
    <property type="entry name" value="Glycosidases"/>
    <property type="match status" value="1"/>
</dbReference>
<organism evidence="6 7">
    <name type="scientific">Brachyspira pilosicoli (strain ATCC BAA-1826 / 95/1000)</name>
    <dbReference type="NCBI Taxonomy" id="759914"/>
    <lineage>
        <taxon>Bacteria</taxon>
        <taxon>Pseudomonadati</taxon>
        <taxon>Spirochaetota</taxon>
        <taxon>Spirochaetia</taxon>
        <taxon>Brachyspirales</taxon>
        <taxon>Brachyspiraceae</taxon>
        <taxon>Brachyspira</taxon>
    </lineage>
</organism>
<dbReference type="SUPFAM" id="SSF74650">
    <property type="entry name" value="Galactose mutarotase-like"/>
    <property type="match status" value="1"/>
</dbReference>
<dbReference type="InterPro" id="IPR011013">
    <property type="entry name" value="Gal_mutarotase_sf_dom"/>
</dbReference>
<evidence type="ECO:0000259" key="5">
    <source>
        <dbReference type="Pfam" id="PF21365"/>
    </source>
</evidence>
<reference evidence="6 7" key="1">
    <citation type="journal article" date="2010" name="PLoS ONE">
        <title>The complete genome sequence of the pathogenic intestinal spirochete Brachyspira pilosicoli and comparison with other Brachyspira genomes.</title>
        <authorList>
            <person name="Wanchanthuek P."/>
            <person name="Bellgard M.I."/>
            <person name="La T."/>
            <person name="Ryan K."/>
            <person name="Moolhuijzen P."/>
            <person name="Chapman B."/>
            <person name="Black M."/>
            <person name="Schibeci D."/>
            <person name="Hunter A."/>
            <person name="Barrero R."/>
            <person name="Phillips N.D."/>
            <person name="Hampson D.J."/>
        </authorList>
    </citation>
    <scope>NUCLEOTIDE SEQUENCE [LARGE SCALE GENOMIC DNA]</scope>
    <source>
        <strain evidence="7">ATCC BAA-1826 / 95/1000</strain>
    </source>
</reference>
<dbReference type="GeneID" id="56439695"/>
<evidence type="ECO:0000313" key="6">
    <source>
        <dbReference type="EMBL" id="ADK31120.1"/>
    </source>
</evidence>
<accession>D8ID97</accession>
<evidence type="ECO:0000313" key="7">
    <source>
        <dbReference type="Proteomes" id="UP000000332"/>
    </source>
</evidence>